<dbReference type="EC" id="3.1.3.48" evidence="2"/>
<dbReference type="CDD" id="cd00047">
    <property type="entry name" value="PTPc"/>
    <property type="match status" value="1"/>
</dbReference>
<feature type="compositionally biased region" description="Acidic residues" evidence="6">
    <location>
        <begin position="126"/>
        <end position="139"/>
    </location>
</feature>
<accession>A0AAN8JM52</accession>
<dbReference type="PROSITE" id="PS50056">
    <property type="entry name" value="TYR_PHOSPHATASE_2"/>
    <property type="match status" value="2"/>
</dbReference>
<dbReference type="SMART" id="SM00194">
    <property type="entry name" value="PTPc"/>
    <property type="match status" value="2"/>
</dbReference>
<evidence type="ECO:0000256" key="2">
    <source>
        <dbReference type="ARBA" id="ARBA00013064"/>
    </source>
</evidence>
<evidence type="ECO:0000259" key="9">
    <source>
        <dbReference type="PROSITE" id="PS50056"/>
    </source>
</evidence>
<keyword evidence="3" id="KW-0378">Hydrolase</keyword>
<dbReference type="InterPro" id="IPR000242">
    <property type="entry name" value="PTP_cat"/>
</dbReference>
<dbReference type="InterPro" id="IPR003595">
    <property type="entry name" value="Tyr_Pase_cat"/>
</dbReference>
<dbReference type="InterPro" id="IPR029021">
    <property type="entry name" value="Prot-tyrosine_phosphatase-like"/>
</dbReference>
<keyword evidence="7" id="KW-0472">Membrane</keyword>
<evidence type="ECO:0000313" key="10">
    <source>
        <dbReference type="EMBL" id="KAK6179422.1"/>
    </source>
</evidence>
<evidence type="ECO:0000256" key="6">
    <source>
        <dbReference type="SAM" id="MobiDB-lite"/>
    </source>
</evidence>
<dbReference type="PANTHER" id="PTHR19134:SF562">
    <property type="entry name" value="PROTEIN-TYROSINE-PHOSPHATASE"/>
    <property type="match status" value="1"/>
</dbReference>
<evidence type="ECO:0000256" key="1">
    <source>
        <dbReference type="ARBA" id="ARBA00009580"/>
    </source>
</evidence>
<dbReference type="SUPFAM" id="SSF52799">
    <property type="entry name" value="(Phosphotyrosine protein) phosphatases II"/>
    <property type="match status" value="2"/>
</dbReference>
<dbReference type="SMART" id="SM00404">
    <property type="entry name" value="PTPc_motif"/>
    <property type="match status" value="2"/>
</dbReference>
<dbReference type="Pfam" id="PF00102">
    <property type="entry name" value="Y_phosphatase"/>
    <property type="match status" value="2"/>
</dbReference>
<dbReference type="Gene3D" id="3.90.190.10">
    <property type="entry name" value="Protein tyrosine phosphatase superfamily"/>
    <property type="match status" value="2"/>
</dbReference>
<dbReference type="PANTHER" id="PTHR19134">
    <property type="entry name" value="RECEPTOR-TYPE TYROSINE-PROTEIN PHOSPHATASE"/>
    <property type="match status" value="1"/>
</dbReference>
<dbReference type="InterPro" id="IPR016130">
    <property type="entry name" value="Tyr_Pase_AS"/>
</dbReference>
<evidence type="ECO:0000256" key="4">
    <source>
        <dbReference type="ARBA" id="ARBA00022912"/>
    </source>
</evidence>
<dbReference type="FunFam" id="3.90.190.10:FF:000102">
    <property type="entry name" value="Receptor-type tyrosine-protein phosphatase"/>
    <property type="match status" value="1"/>
</dbReference>
<dbReference type="PRINTS" id="PR00700">
    <property type="entry name" value="PRTYPHPHTASE"/>
</dbReference>
<dbReference type="PROSITE" id="PS00383">
    <property type="entry name" value="TYR_PHOSPHATASE_1"/>
    <property type="match status" value="1"/>
</dbReference>
<feature type="region of interest" description="Disordered" evidence="6">
    <location>
        <begin position="117"/>
        <end position="141"/>
    </location>
</feature>
<comment type="similarity">
    <text evidence="1">Belongs to the protein-tyrosine phosphatase family.</text>
</comment>
<keyword evidence="7" id="KW-1133">Transmembrane helix</keyword>
<dbReference type="Gene3D" id="2.170.300.10">
    <property type="entry name" value="Tie2 ligand-binding domain superfamily"/>
    <property type="match status" value="1"/>
</dbReference>
<evidence type="ECO:0000256" key="7">
    <source>
        <dbReference type="SAM" id="Phobius"/>
    </source>
</evidence>
<evidence type="ECO:0000313" key="11">
    <source>
        <dbReference type="Proteomes" id="UP001347796"/>
    </source>
</evidence>
<sequence length="736" mass="82451">MTGNCSLGCIAGKKGNYCSENCSAGYYGENCANTCGRCARGTPCNTTSGSCGPVGCEDGFIGLMCSQAASKTDGTHPAVVAVLVILAILLCAILAVVGVKMSKRYIKDNQQPIVTPVPIAGSPLETDSENETDDADEGSNDVVMYSNLPNSGVYENLPSTRIELKKLSDIIQRKKTAKTFKPEFENLPKGLCSPHDVCLNEINRPKNRYKGICAFDHTRVKLEIENNDPTSDYVNACYITGYGNTKNKYIASQGPNDVNINEFMRLIWDVKTGKIVMVTNPQELGVIKCLEYWPIDGKTKSFKKISVKLLAEDIFAHFTIRTLKINKEGCDPRTIKHFHYTSWPDKGVPADAASLVEFRNKVNKSSTPHPGPMIVHCSAGIGRTGTYLTLDYLIEEGKAEGSVDVVKCISRMRTERVNMVQTLDQYVFLHEAILEWYIAGNITTSIADYKTEYQNLLKRPTSGKCLLEQKFKMLKKVSPVHSEDDYYSALLDENRNKNRSVSILASESVRPFLSSSGDNATDYINAVYISSYRKKQAYILTQTPLPNTVIDFWKMVIQTESYIIVDLDHGQEISKDIGQYLPETKLMYYDYYVTKSDDIQYEDDYSIATYKIGSDIDENVNQTVKVYKCKFWNDQQQTPESLHSLINVLEHVKSNNDNSNPLTVVCRDGVTKGGIFCVLGAILERLTIEQEVSVLQTILQLRASRPQIITSYEQLKFCFEAIKVYLENYTTYVNIL</sequence>
<dbReference type="PROSITE" id="PS50055">
    <property type="entry name" value="TYR_PHOSPHATASE_PTP"/>
    <property type="match status" value="2"/>
</dbReference>
<feature type="domain" description="Tyrosine-protein phosphatase" evidence="8">
    <location>
        <begin position="467"/>
        <end position="725"/>
    </location>
</feature>
<dbReference type="InterPro" id="IPR050348">
    <property type="entry name" value="Protein-Tyr_Phosphatase"/>
</dbReference>
<evidence type="ECO:0000256" key="3">
    <source>
        <dbReference type="ARBA" id="ARBA00022801"/>
    </source>
</evidence>
<dbReference type="InterPro" id="IPR000387">
    <property type="entry name" value="Tyr_Pase_dom"/>
</dbReference>
<keyword evidence="4" id="KW-0904">Protein phosphatase</keyword>
<comment type="catalytic activity">
    <reaction evidence="5">
        <text>O-phospho-L-tyrosyl-[protein] + H2O = L-tyrosyl-[protein] + phosphate</text>
        <dbReference type="Rhea" id="RHEA:10684"/>
        <dbReference type="Rhea" id="RHEA-COMP:10136"/>
        <dbReference type="Rhea" id="RHEA-COMP:20101"/>
        <dbReference type="ChEBI" id="CHEBI:15377"/>
        <dbReference type="ChEBI" id="CHEBI:43474"/>
        <dbReference type="ChEBI" id="CHEBI:46858"/>
        <dbReference type="ChEBI" id="CHEBI:61978"/>
        <dbReference type="EC" id="3.1.3.48"/>
    </reaction>
</comment>
<keyword evidence="11" id="KW-1185">Reference proteome</keyword>
<evidence type="ECO:0000259" key="8">
    <source>
        <dbReference type="PROSITE" id="PS50055"/>
    </source>
</evidence>
<organism evidence="10 11">
    <name type="scientific">Patella caerulea</name>
    <name type="common">Rayed Mediterranean limpet</name>
    <dbReference type="NCBI Taxonomy" id="87958"/>
    <lineage>
        <taxon>Eukaryota</taxon>
        <taxon>Metazoa</taxon>
        <taxon>Spiralia</taxon>
        <taxon>Lophotrochozoa</taxon>
        <taxon>Mollusca</taxon>
        <taxon>Gastropoda</taxon>
        <taxon>Patellogastropoda</taxon>
        <taxon>Patelloidea</taxon>
        <taxon>Patellidae</taxon>
        <taxon>Patella</taxon>
    </lineage>
</organism>
<gene>
    <name evidence="10" type="ORF">SNE40_011786</name>
</gene>
<protein>
    <recommendedName>
        <fullName evidence="2">protein-tyrosine-phosphatase</fullName>
        <ecNumber evidence="2">3.1.3.48</ecNumber>
    </recommendedName>
</protein>
<proteinExistence type="inferred from homology"/>
<dbReference type="GO" id="GO:0004725">
    <property type="term" value="F:protein tyrosine phosphatase activity"/>
    <property type="evidence" value="ECO:0007669"/>
    <property type="project" value="UniProtKB-EC"/>
</dbReference>
<comment type="caution">
    <text evidence="10">The sequence shown here is derived from an EMBL/GenBank/DDBJ whole genome shotgun (WGS) entry which is preliminary data.</text>
</comment>
<feature type="domain" description="Tyrosine-protein phosphatase" evidence="8">
    <location>
        <begin position="180"/>
        <end position="436"/>
    </location>
</feature>
<feature type="transmembrane region" description="Helical" evidence="7">
    <location>
        <begin position="78"/>
        <end position="99"/>
    </location>
</feature>
<evidence type="ECO:0000256" key="5">
    <source>
        <dbReference type="ARBA" id="ARBA00051722"/>
    </source>
</evidence>
<keyword evidence="7" id="KW-0812">Transmembrane</keyword>
<dbReference type="AlphaFoldDB" id="A0AAN8JM52"/>
<feature type="domain" description="Tyrosine specific protein phosphatases" evidence="9">
    <location>
        <begin position="353"/>
        <end position="427"/>
    </location>
</feature>
<dbReference type="EMBL" id="JAZGQO010000008">
    <property type="protein sequence ID" value="KAK6179422.1"/>
    <property type="molecule type" value="Genomic_DNA"/>
</dbReference>
<reference evidence="10 11" key="1">
    <citation type="submission" date="2024-01" db="EMBL/GenBank/DDBJ databases">
        <title>The genome of the rayed Mediterranean limpet Patella caerulea (Linnaeus, 1758).</title>
        <authorList>
            <person name="Anh-Thu Weber A."/>
            <person name="Halstead-Nussloch G."/>
        </authorList>
    </citation>
    <scope>NUCLEOTIDE SEQUENCE [LARGE SCALE GENOMIC DNA]</scope>
    <source>
        <strain evidence="10">AATW-2023a</strain>
        <tissue evidence="10">Whole specimen</tissue>
    </source>
</reference>
<feature type="domain" description="Tyrosine specific protein phosphatases" evidence="9">
    <location>
        <begin position="643"/>
        <end position="716"/>
    </location>
</feature>
<name>A0AAN8JM52_PATCE</name>
<dbReference type="FunFam" id="3.90.190.10:FF:000185">
    <property type="entry name" value="Predicted protein"/>
    <property type="match status" value="1"/>
</dbReference>
<dbReference type="Proteomes" id="UP001347796">
    <property type="component" value="Unassembled WGS sequence"/>
</dbReference>